<name>A0A502FIW0_9PROT</name>
<protein>
    <submittedName>
        <fullName evidence="2">Uncharacterized protein</fullName>
    </submittedName>
</protein>
<keyword evidence="1" id="KW-1133">Transmembrane helix</keyword>
<evidence type="ECO:0000256" key="1">
    <source>
        <dbReference type="SAM" id="Phobius"/>
    </source>
</evidence>
<accession>A0A502FIW0</accession>
<reference evidence="2 3" key="1">
    <citation type="journal article" date="2019" name="Environ. Microbiol.">
        <title>Species interactions and distinct microbial communities in high Arctic permafrost affected cryosols are associated with the CH4 and CO2 gas fluxes.</title>
        <authorList>
            <person name="Altshuler I."/>
            <person name="Hamel J."/>
            <person name="Turney S."/>
            <person name="Magnuson E."/>
            <person name="Levesque R."/>
            <person name="Greer C."/>
            <person name="Whyte L.G."/>
        </authorList>
    </citation>
    <scope>NUCLEOTIDE SEQUENCE [LARGE SCALE GENOMIC DNA]</scope>
    <source>
        <strain evidence="2 3">S9.3B</strain>
    </source>
</reference>
<proteinExistence type="predicted"/>
<feature type="transmembrane region" description="Helical" evidence="1">
    <location>
        <begin position="60"/>
        <end position="79"/>
    </location>
</feature>
<keyword evidence="3" id="KW-1185">Reference proteome</keyword>
<dbReference type="AlphaFoldDB" id="A0A502FIW0"/>
<evidence type="ECO:0000313" key="3">
    <source>
        <dbReference type="Proteomes" id="UP000317078"/>
    </source>
</evidence>
<sequence length="80" mass="8845">MSERQTLVVACAMMKACDAADARAAINPSLNAEWECFKAVMAVSARIAEDTRKRKALRTATIDLIVGLFMITRLVWMLLA</sequence>
<keyword evidence="1" id="KW-0472">Membrane</keyword>
<evidence type="ECO:0000313" key="2">
    <source>
        <dbReference type="EMBL" id="TPG49309.1"/>
    </source>
</evidence>
<dbReference type="EMBL" id="RCZP01000029">
    <property type="protein sequence ID" value="TPG49309.1"/>
    <property type="molecule type" value="Genomic_DNA"/>
</dbReference>
<dbReference type="Proteomes" id="UP000317078">
    <property type="component" value="Unassembled WGS sequence"/>
</dbReference>
<organism evidence="2 3">
    <name type="scientific">Muricoccus nepalensis</name>
    <dbReference type="NCBI Taxonomy" id="1854500"/>
    <lineage>
        <taxon>Bacteria</taxon>
        <taxon>Pseudomonadati</taxon>
        <taxon>Pseudomonadota</taxon>
        <taxon>Alphaproteobacteria</taxon>
        <taxon>Acetobacterales</taxon>
        <taxon>Roseomonadaceae</taxon>
        <taxon>Muricoccus</taxon>
    </lineage>
</organism>
<gene>
    <name evidence="2" type="ORF">EAH89_21610</name>
</gene>
<dbReference type="RefSeq" id="WP_140885815.1">
    <property type="nucleotide sequence ID" value="NZ_RCZP01000029.1"/>
</dbReference>
<keyword evidence="1" id="KW-0812">Transmembrane</keyword>
<comment type="caution">
    <text evidence="2">The sequence shown here is derived from an EMBL/GenBank/DDBJ whole genome shotgun (WGS) entry which is preliminary data.</text>
</comment>